<dbReference type="InterPro" id="IPR051122">
    <property type="entry name" value="SDR_DHRS6-like"/>
</dbReference>
<dbReference type="SUPFAM" id="SSF51735">
    <property type="entry name" value="NAD(P)-binding Rossmann-fold domains"/>
    <property type="match status" value="1"/>
</dbReference>
<dbReference type="PRINTS" id="PR00081">
    <property type="entry name" value="GDHRDH"/>
</dbReference>
<dbReference type="Gene3D" id="3.40.50.720">
    <property type="entry name" value="NAD(P)-binding Rossmann-like Domain"/>
    <property type="match status" value="1"/>
</dbReference>
<dbReference type="OrthoDB" id="8959163at2"/>
<dbReference type="EMBL" id="BLAF01000007">
    <property type="protein sequence ID" value="GES18397.1"/>
    <property type="molecule type" value="Genomic_DNA"/>
</dbReference>
<dbReference type="FunFam" id="3.40.50.720:FF:000084">
    <property type="entry name" value="Short-chain dehydrogenase reductase"/>
    <property type="match status" value="1"/>
</dbReference>
<dbReference type="Proteomes" id="UP000377595">
    <property type="component" value="Unassembled WGS sequence"/>
</dbReference>
<dbReference type="PRINTS" id="PR00080">
    <property type="entry name" value="SDRFAMILY"/>
</dbReference>
<dbReference type="InterPro" id="IPR036291">
    <property type="entry name" value="NAD(P)-bd_dom_sf"/>
</dbReference>
<proteinExistence type="inferred from homology"/>
<keyword evidence="4" id="KW-1185">Reference proteome</keyword>
<evidence type="ECO:0000313" key="4">
    <source>
        <dbReference type="Proteomes" id="UP000377595"/>
    </source>
</evidence>
<evidence type="ECO:0000313" key="3">
    <source>
        <dbReference type="EMBL" id="GES18397.1"/>
    </source>
</evidence>
<dbReference type="PANTHER" id="PTHR43477">
    <property type="entry name" value="DIHYDROANTICAPSIN 7-DEHYDROGENASE"/>
    <property type="match status" value="1"/>
</dbReference>
<gene>
    <name evidence="3" type="ORF">Aple_012920</name>
</gene>
<sequence>MGRLDGKVALITGTGGGQGRAAAEIFAREGAKVIGCDLKVEGNRETKELVEAAGGTMLAAAPVDLGDPRSAEEFVEAAAAEWGGLDIVYNNASAQKFSPFAEISLDEWAFTMRNDLNLVFYVTRAAWPHLVARGGGSIINTASGAGLGASKTTPTVAHATAKAGVMGFTRALAAEGAPLGIRVNSIAPGLIETPVLKEHLTPELVATLSASIPMGRIGKPEDIANFALYLASDESTFVTATTFVIDGGTSTIH</sequence>
<evidence type="ECO:0000256" key="2">
    <source>
        <dbReference type="ARBA" id="ARBA00023002"/>
    </source>
</evidence>
<evidence type="ECO:0000256" key="1">
    <source>
        <dbReference type="ARBA" id="ARBA00006484"/>
    </source>
</evidence>
<dbReference type="AlphaFoldDB" id="A0A5M3X9K6"/>
<comment type="caution">
    <text evidence="3">The sequence shown here is derived from an EMBL/GenBank/DDBJ whole genome shotgun (WGS) entry which is preliminary data.</text>
</comment>
<dbReference type="Pfam" id="PF13561">
    <property type="entry name" value="adh_short_C2"/>
    <property type="match status" value="1"/>
</dbReference>
<comment type="similarity">
    <text evidence="1">Belongs to the short-chain dehydrogenases/reductases (SDR) family.</text>
</comment>
<dbReference type="CDD" id="cd05233">
    <property type="entry name" value="SDR_c"/>
    <property type="match status" value="1"/>
</dbReference>
<keyword evidence="2" id="KW-0560">Oxidoreductase</keyword>
<dbReference type="RefSeq" id="WP_155343537.1">
    <property type="nucleotide sequence ID" value="NZ_BAAAHM010000010.1"/>
</dbReference>
<dbReference type="InterPro" id="IPR002347">
    <property type="entry name" value="SDR_fam"/>
</dbReference>
<organism evidence="3 4">
    <name type="scientific">Acrocarpospora pleiomorpha</name>
    <dbReference type="NCBI Taxonomy" id="90975"/>
    <lineage>
        <taxon>Bacteria</taxon>
        <taxon>Bacillati</taxon>
        <taxon>Actinomycetota</taxon>
        <taxon>Actinomycetes</taxon>
        <taxon>Streptosporangiales</taxon>
        <taxon>Streptosporangiaceae</taxon>
        <taxon>Acrocarpospora</taxon>
    </lineage>
</organism>
<accession>A0A5M3X9K6</accession>
<name>A0A5M3X9K6_9ACTN</name>
<dbReference type="PANTHER" id="PTHR43477:SF1">
    <property type="entry name" value="DIHYDROANTICAPSIN 7-DEHYDROGENASE"/>
    <property type="match status" value="1"/>
</dbReference>
<protein>
    <submittedName>
        <fullName evidence="3">Short-chain dehydrogenase</fullName>
    </submittedName>
</protein>
<reference evidence="3 4" key="1">
    <citation type="submission" date="2019-10" db="EMBL/GenBank/DDBJ databases">
        <title>Whole genome shotgun sequence of Acrocarpospora pleiomorpha NBRC 16267.</title>
        <authorList>
            <person name="Ichikawa N."/>
            <person name="Kimura A."/>
            <person name="Kitahashi Y."/>
            <person name="Komaki H."/>
            <person name="Oguchi A."/>
        </authorList>
    </citation>
    <scope>NUCLEOTIDE SEQUENCE [LARGE SCALE GENOMIC DNA]</scope>
    <source>
        <strain evidence="3 4">NBRC 16267</strain>
    </source>
</reference>
<dbReference type="GO" id="GO:0016491">
    <property type="term" value="F:oxidoreductase activity"/>
    <property type="evidence" value="ECO:0007669"/>
    <property type="project" value="UniProtKB-KW"/>
</dbReference>